<comment type="caution">
    <text evidence="3">The sequence shown here is derived from an EMBL/GenBank/DDBJ whole genome shotgun (WGS) entry which is preliminary data.</text>
</comment>
<accession>A0AAJ0FGW6</accession>
<evidence type="ECO:0008006" key="5">
    <source>
        <dbReference type="Google" id="ProtNLM"/>
    </source>
</evidence>
<keyword evidence="4" id="KW-1185">Reference proteome</keyword>
<protein>
    <recommendedName>
        <fullName evidence="5">Zn(2)-C6 fungal-type domain-containing protein</fullName>
    </recommendedName>
</protein>
<dbReference type="GO" id="GO:0000981">
    <property type="term" value="F:DNA-binding transcription factor activity, RNA polymerase II-specific"/>
    <property type="evidence" value="ECO:0007669"/>
    <property type="project" value="InterPro"/>
</dbReference>
<evidence type="ECO:0000313" key="3">
    <source>
        <dbReference type="EMBL" id="KAK1761504.1"/>
    </source>
</evidence>
<name>A0AAJ0FGW6_9PEZI</name>
<evidence type="ECO:0000313" key="4">
    <source>
        <dbReference type="Proteomes" id="UP001239445"/>
    </source>
</evidence>
<dbReference type="InterPro" id="IPR001138">
    <property type="entry name" value="Zn2Cys6_DnaBD"/>
</dbReference>
<reference evidence="3" key="1">
    <citation type="submission" date="2023-06" db="EMBL/GenBank/DDBJ databases">
        <title>Genome-scale phylogeny and comparative genomics of the fungal order Sordariales.</title>
        <authorList>
            <consortium name="Lawrence Berkeley National Laboratory"/>
            <person name="Hensen N."/>
            <person name="Bonometti L."/>
            <person name="Westerberg I."/>
            <person name="Brannstrom I.O."/>
            <person name="Guillou S."/>
            <person name="Cros-Aarteil S."/>
            <person name="Calhoun S."/>
            <person name="Haridas S."/>
            <person name="Kuo A."/>
            <person name="Mondo S."/>
            <person name="Pangilinan J."/>
            <person name="Riley R."/>
            <person name="Labutti K."/>
            <person name="Andreopoulos B."/>
            <person name="Lipzen A."/>
            <person name="Chen C."/>
            <person name="Yanf M."/>
            <person name="Daum C."/>
            <person name="Ng V."/>
            <person name="Clum A."/>
            <person name="Steindorff A."/>
            <person name="Ohm R."/>
            <person name="Martin F."/>
            <person name="Silar P."/>
            <person name="Natvig D."/>
            <person name="Lalanne C."/>
            <person name="Gautier V."/>
            <person name="Ament-Velasquez S.L."/>
            <person name="Kruys A."/>
            <person name="Hutchinson M.I."/>
            <person name="Powell A.J."/>
            <person name="Barry K."/>
            <person name="Miller A.N."/>
            <person name="Grigoriev I.V."/>
            <person name="Debuchy R."/>
            <person name="Gladieux P."/>
            <person name="Thoren M.H."/>
            <person name="Johannesson H."/>
        </authorList>
    </citation>
    <scope>NUCLEOTIDE SEQUENCE</scope>
    <source>
        <strain evidence="3">PSN4</strain>
    </source>
</reference>
<dbReference type="GO" id="GO:0008270">
    <property type="term" value="F:zinc ion binding"/>
    <property type="evidence" value="ECO:0007669"/>
    <property type="project" value="InterPro"/>
</dbReference>
<dbReference type="AlphaFoldDB" id="A0AAJ0FGW6"/>
<organism evidence="3 4">
    <name type="scientific">Echria macrotheca</name>
    <dbReference type="NCBI Taxonomy" id="438768"/>
    <lineage>
        <taxon>Eukaryota</taxon>
        <taxon>Fungi</taxon>
        <taxon>Dikarya</taxon>
        <taxon>Ascomycota</taxon>
        <taxon>Pezizomycotina</taxon>
        <taxon>Sordariomycetes</taxon>
        <taxon>Sordariomycetidae</taxon>
        <taxon>Sordariales</taxon>
        <taxon>Schizotheciaceae</taxon>
        <taxon>Echria</taxon>
    </lineage>
</organism>
<dbReference type="Proteomes" id="UP001239445">
    <property type="component" value="Unassembled WGS sequence"/>
</dbReference>
<dbReference type="InterPro" id="IPR053175">
    <property type="entry name" value="DHMBA_Reg_Transcription_Factor"/>
</dbReference>
<dbReference type="EMBL" id="MU839827">
    <property type="protein sequence ID" value="KAK1761504.1"/>
    <property type="molecule type" value="Genomic_DNA"/>
</dbReference>
<evidence type="ECO:0000256" key="1">
    <source>
        <dbReference type="ARBA" id="ARBA00023242"/>
    </source>
</evidence>
<gene>
    <name evidence="3" type="ORF">QBC47DRAFT_289621</name>
</gene>
<dbReference type="Pfam" id="PF11951">
    <property type="entry name" value="Fungal_trans_2"/>
    <property type="match status" value="1"/>
</dbReference>
<dbReference type="PANTHER" id="PTHR38791">
    <property type="entry name" value="ZN(II)2CYS6 TRANSCRIPTION FACTOR (EUROFUNG)-RELATED-RELATED"/>
    <property type="match status" value="1"/>
</dbReference>
<proteinExistence type="predicted"/>
<evidence type="ECO:0000256" key="2">
    <source>
        <dbReference type="SAM" id="MobiDB-lite"/>
    </source>
</evidence>
<dbReference type="InterPro" id="IPR021858">
    <property type="entry name" value="Fun_TF"/>
</dbReference>
<sequence length="595" mass="66292">MVYGGRPSRGCRTCRTRRIKVCQLGRSQLCVLIADALSNQCDEGKPTCKQCAKSKRECGGYRSEFEIVHRDQTRSTVRRMRRALDVQHSPVTPTIVFVHEQPQLPSPRPSPPRHEPQQRRLPTSSTPSPPPVLAVPVAQRAACYFASNFILMPLGQIQHGYMEYLLPLIESAPPDSALSHAFNACAFASLGNRVRADSVDFTSLSLKQHTLALARTHVALGDAKTARTDATLAAILLLSMYEGITAIKSTRMLAWRSHIDGAVDIVKARGREQMCSTKIGAHLFHSVRQQLISRTLSAGAAPPGGADWWAEPGPESIFAACHRFALTTGEIRARTTGLLANSGRDSKSIEQIAGMARRIHELDHEIASWLISVPSEYRFHTICWVDQQPNDMFNNIAEAEAFPGRVDVYPDFVTAGAWNVARISRLILASVGIRIAAWLCSPMDYRTTAEYATWKHICEGTIAEVISSVPYHLGWHTKQRELFQNSPNLSGFACGEQEPFKALPAYLLVWALACLKNHDLTHETQRAWVKARLKFIEEQVGIKYARIINEVDIRFPSMLIRQDGQMRVPDAFRNTTLRVLSNLSSTSEDLPPVTR</sequence>
<dbReference type="PANTHER" id="PTHR38791:SF13">
    <property type="entry name" value="ZN(2)-C6 FUNGAL-TYPE DOMAIN-CONTAINING PROTEIN"/>
    <property type="match status" value="1"/>
</dbReference>
<feature type="region of interest" description="Disordered" evidence="2">
    <location>
        <begin position="101"/>
        <end position="131"/>
    </location>
</feature>
<dbReference type="CDD" id="cd00067">
    <property type="entry name" value="GAL4"/>
    <property type="match status" value="1"/>
</dbReference>
<keyword evidence="1" id="KW-0539">Nucleus</keyword>